<dbReference type="OrthoDB" id="387657at2759"/>
<comment type="pathway">
    <text evidence="3">Sphingolipid metabolism.</text>
</comment>
<dbReference type="SUPFAM" id="SSF56219">
    <property type="entry name" value="DNase I-like"/>
    <property type="match status" value="1"/>
</dbReference>
<evidence type="ECO:0000313" key="16">
    <source>
        <dbReference type="Proteomes" id="UP000183365"/>
    </source>
</evidence>
<keyword evidence="16" id="KW-1185">Reference proteome</keyword>
<keyword evidence="11" id="KW-0443">Lipid metabolism</keyword>
<evidence type="ECO:0000256" key="5">
    <source>
        <dbReference type="ARBA" id="ARBA00022692"/>
    </source>
</evidence>
<dbReference type="GO" id="GO:0030149">
    <property type="term" value="P:sphingolipid catabolic process"/>
    <property type="evidence" value="ECO:0007669"/>
    <property type="project" value="EnsemblFungi"/>
</dbReference>
<evidence type="ECO:0000313" key="15">
    <source>
        <dbReference type="EMBL" id="SGZ40808.1"/>
    </source>
</evidence>
<evidence type="ECO:0000256" key="12">
    <source>
        <dbReference type="ARBA" id="ARBA00023136"/>
    </source>
</evidence>
<evidence type="ECO:0000256" key="1">
    <source>
        <dbReference type="ARBA" id="ARBA00004141"/>
    </source>
</evidence>
<organism evidence="15 16">
    <name type="scientific">Hanseniaspora guilliermondii</name>
    <dbReference type="NCBI Taxonomy" id="56406"/>
    <lineage>
        <taxon>Eukaryota</taxon>
        <taxon>Fungi</taxon>
        <taxon>Dikarya</taxon>
        <taxon>Ascomycota</taxon>
        <taxon>Saccharomycotina</taxon>
        <taxon>Saccharomycetes</taxon>
        <taxon>Saccharomycodales</taxon>
        <taxon>Saccharomycodaceae</taxon>
        <taxon>Hanseniaspora</taxon>
    </lineage>
</organism>
<dbReference type="GO" id="GO:0072711">
    <property type="term" value="P:cellular response to hydroxyurea"/>
    <property type="evidence" value="ECO:0007669"/>
    <property type="project" value="EnsemblFungi"/>
</dbReference>
<evidence type="ECO:0000256" key="3">
    <source>
        <dbReference type="ARBA" id="ARBA00004991"/>
    </source>
</evidence>
<dbReference type="Gene3D" id="3.60.10.10">
    <property type="entry name" value="Endonuclease/exonuclease/phosphatase"/>
    <property type="match status" value="1"/>
</dbReference>
<dbReference type="PANTHER" id="PTHR16320">
    <property type="entry name" value="SPHINGOMYELINASE FAMILY MEMBER"/>
    <property type="match status" value="1"/>
</dbReference>
<evidence type="ECO:0000256" key="2">
    <source>
        <dbReference type="ARBA" id="ARBA00004760"/>
    </source>
</evidence>
<dbReference type="GO" id="GO:0046513">
    <property type="term" value="P:ceramide biosynthetic process"/>
    <property type="evidence" value="ECO:0007669"/>
    <property type="project" value="EnsemblFungi"/>
</dbReference>
<comment type="similarity">
    <text evidence="4">Belongs to the neutral sphingomyelinase family.</text>
</comment>
<dbReference type="GO" id="GO:0004767">
    <property type="term" value="F:sphingomyelin phosphodiesterase activity"/>
    <property type="evidence" value="ECO:0007669"/>
    <property type="project" value="InterPro"/>
</dbReference>
<evidence type="ECO:0000259" key="14">
    <source>
        <dbReference type="Pfam" id="PF03372"/>
    </source>
</evidence>
<keyword evidence="5 13" id="KW-0812">Transmembrane</keyword>
<proteinExistence type="inferred from homology"/>
<accession>A0A1L0B2W1</accession>
<dbReference type="Pfam" id="PF03372">
    <property type="entry name" value="Exo_endo_phos"/>
    <property type="match status" value="1"/>
</dbReference>
<evidence type="ECO:0000256" key="10">
    <source>
        <dbReference type="ARBA" id="ARBA00022989"/>
    </source>
</evidence>
<evidence type="ECO:0000256" key="9">
    <source>
        <dbReference type="ARBA" id="ARBA00022919"/>
    </source>
</evidence>
<comment type="pathway">
    <text evidence="2">Lipid metabolism; sphingolipid metabolism.</text>
</comment>
<dbReference type="EMBL" id="FQNF01000065">
    <property type="protein sequence ID" value="SGZ40808.1"/>
    <property type="molecule type" value="Genomic_DNA"/>
</dbReference>
<reference evidence="16" key="1">
    <citation type="submission" date="2016-11" db="EMBL/GenBank/DDBJ databases">
        <authorList>
            <person name="Guldener U."/>
        </authorList>
    </citation>
    <scope>NUCLEOTIDE SEQUENCE [LARGE SCALE GENOMIC DNA]</scope>
</reference>
<dbReference type="AlphaFoldDB" id="A0A1L0B2W1"/>
<evidence type="ECO:0000256" key="8">
    <source>
        <dbReference type="ARBA" id="ARBA00022842"/>
    </source>
</evidence>
<dbReference type="VEuPathDB" id="FungiDB:HGUI_03008"/>
<dbReference type="Proteomes" id="UP000183365">
    <property type="component" value="Unassembled WGS sequence"/>
</dbReference>
<comment type="subcellular location">
    <subcellularLocation>
        <location evidence="1">Membrane</location>
        <topology evidence="1">Multi-pass membrane protein</topology>
    </subcellularLocation>
</comment>
<evidence type="ECO:0000256" key="11">
    <source>
        <dbReference type="ARBA" id="ARBA00023098"/>
    </source>
</evidence>
<keyword evidence="6" id="KW-0479">Metal-binding</keyword>
<keyword evidence="10 13" id="KW-1133">Transmembrane helix</keyword>
<protein>
    <submittedName>
        <fullName evidence="15">Related to Inositol phosphosphingolipids phospholipase C</fullName>
    </submittedName>
</protein>
<keyword evidence="8" id="KW-0460">Magnesium</keyword>
<keyword evidence="9" id="KW-0746">Sphingolipid metabolism</keyword>
<gene>
    <name evidence="15" type="ORF">HGUI_03008</name>
</gene>
<sequence>MNKYDSSCGSSKTNLLLSKITEKNQSSLNKDTIKLLTFNTWGLKKVSKFRNERFEAIISLLSGNTPTNVKPTIEGLETDSDFDIVALQEVWTTNNRDRIIERLSSIYNCRFFSSGIITGPGLGTLTRFPIVDTWLLKFGINGVPWAVNRGDFFVGKSCAITEMEVHENKKLVLLNSHMHAPYAQEGYNAYLCHRVCQAYEIYKLVKRIQRDPTASVVLVGDLNSKPGSLPYRIMTRMTGLVDSFVSEYQFINSYLDAKNGAIHRHLGKKNDFTINSNNPSKNTNVEILDVSQMDPLDQVKYAGTTCDSKLNTWRQDRQVWEACRLDYALIDPKKLRSVSSKVQMTEQIRGIGSLSDHFGYSCELKLEPSEVDEDDIDDQEKVDILLEILKVIDDYTLTAEREELWKLLYFVGALIYVIGSLIFITFTANRAGWSSVLVYLGGVFFSITGVFALIFGFVFGQKELRALREVRMQVIDELTTLKK</sequence>
<dbReference type="PANTHER" id="PTHR16320:SF24">
    <property type="entry name" value="PHOSPHODIESTERASE, PUTATIVE-RELATED"/>
    <property type="match status" value="1"/>
</dbReference>
<dbReference type="GO" id="GO:0046872">
    <property type="term" value="F:metal ion binding"/>
    <property type="evidence" value="ECO:0007669"/>
    <property type="project" value="UniProtKB-KW"/>
</dbReference>
<dbReference type="GO" id="GO:0090266">
    <property type="term" value="P:regulation of mitotic cell cycle spindle assembly checkpoint"/>
    <property type="evidence" value="ECO:0007669"/>
    <property type="project" value="EnsemblFungi"/>
</dbReference>
<evidence type="ECO:0000256" key="13">
    <source>
        <dbReference type="SAM" id="Phobius"/>
    </source>
</evidence>
<dbReference type="GO" id="GO:0052712">
    <property type="term" value="F:inositol phosphosphingolipid phospholipase activity"/>
    <property type="evidence" value="ECO:0007669"/>
    <property type="project" value="EnsemblFungi"/>
</dbReference>
<keyword evidence="7" id="KW-0378">Hydrolase</keyword>
<dbReference type="GO" id="GO:0005783">
    <property type="term" value="C:endoplasmic reticulum"/>
    <property type="evidence" value="ECO:0007669"/>
    <property type="project" value="EnsemblFungi"/>
</dbReference>
<evidence type="ECO:0000256" key="4">
    <source>
        <dbReference type="ARBA" id="ARBA00006335"/>
    </source>
</evidence>
<feature type="transmembrane region" description="Helical" evidence="13">
    <location>
        <begin position="407"/>
        <end position="426"/>
    </location>
</feature>
<keyword evidence="12 13" id="KW-0472">Membrane</keyword>
<dbReference type="GO" id="GO:0005741">
    <property type="term" value="C:mitochondrial outer membrane"/>
    <property type="evidence" value="ECO:0007669"/>
    <property type="project" value="EnsemblFungi"/>
</dbReference>
<dbReference type="InterPro" id="IPR005135">
    <property type="entry name" value="Endo/exonuclease/phosphatase"/>
</dbReference>
<feature type="transmembrane region" description="Helical" evidence="13">
    <location>
        <begin position="438"/>
        <end position="459"/>
    </location>
</feature>
<evidence type="ECO:0000256" key="7">
    <source>
        <dbReference type="ARBA" id="ARBA00022801"/>
    </source>
</evidence>
<dbReference type="InterPro" id="IPR038772">
    <property type="entry name" value="Sph/SMPD2-like"/>
</dbReference>
<evidence type="ECO:0000256" key="6">
    <source>
        <dbReference type="ARBA" id="ARBA00022723"/>
    </source>
</evidence>
<feature type="domain" description="Endonuclease/exonuclease/phosphatase" evidence="14">
    <location>
        <begin position="36"/>
        <end position="357"/>
    </location>
</feature>
<dbReference type="InterPro" id="IPR036691">
    <property type="entry name" value="Endo/exonu/phosph_ase_sf"/>
</dbReference>
<name>A0A1L0B2W1_9ASCO</name>